<proteinExistence type="predicted"/>
<dbReference type="AlphaFoldDB" id="A0A5M3N532"/>
<gene>
    <name evidence="2" type="ORF">CONPUDRAFT_44408</name>
</gene>
<dbReference type="RefSeq" id="XP_007762442.1">
    <property type="nucleotide sequence ID" value="XM_007764252.1"/>
</dbReference>
<dbReference type="OMA" id="INENDSH"/>
<organism evidence="2 3">
    <name type="scientific">Coniophora puteana (strain RWD-64-598)</name>
    <name type="common">Brown rot fungus</name>
    <dbReference type="NCBI Taxonomy" id="741705"/>
    <lineage>
        <taxon>Eukaryota</taxon>
        <taxon>Fungi</taxon>
        <taxon>Dikarya</taxon>
        <taxon>Basidiomycota</taxon>
        <taxon>Agaricomycotina</taxon>
        <taxon>Agaricomycetes</taxon>
        <taxon>Agaricomycetidae</taxon>
        <taxon>Boletales</taxon>
        <taxon>Coniophorineae</taxon>
        <taxon>Coniophoraceae</taxon>
        <taxon>Coniophora</taxon>
    </lineage>
</organism>
<evidence type="ECO:0000256" key="1">
    <source>
        <dbReference type="SAM" id="MobiDB-lite"/>
    </source>
</evidence>
<dbReference type="EMBL" id="JH711573">
    <property type="protein sequence ID" value="EIW86519.1"/>
    <property type="molecule type" value="Genomic_DNA"/>
</dbReference>
<evidence type="ECO:0000313" key="3">
    <source>
        <dbReference type="Proteomes" id="UP000053558"/>
    </source>
</evidence>
<keyword evidence="3" id="KW-1185">Reference proteome</keyword>
<dbReference type="KEGG" id="cput:CONPUDRAFT_44408"/>
<evidence type="ECO:0008006" key="4">
    <source>
        <dbReference type="Google" id="ProtNLM"/>
    </source>
</evidence>
<dbReference type="Proteomes" id="UP000053558">
    <property type="component" value="Unassembled WGS sequence"/>
</dbReference>
<feature type="region of interest" description="Disordered" evidence="1">
    <location>
        <begin position="514"/>
        <end position="537"/>
    </location>
</feature>
<accession>A0A5M3N532</accession>
<dbReference type="GeneID" id="19206993"/>
<reference evidence="3" key="1">
    <citation type="journal article" date="2012" name="Science">
        <title>The Paleozoic origin of enzymatic lignin decomposition reconstructed from 31 fungal genomes.</title>
        <authorList>
            <person name="Floudas D."/>
            <person name="Binder M."/>
            <person name="Riley R."/>
            <person name="Barry K."/>
            <person name="Blanchette R.A."/>
            <person name="Henrissat B."/>
            <person name="Martinez A.T."/>
            <person name="Otillar R."/>
            <person name="Spatafora J.W."/>
            <person name="Yadav J.S."/>
            <person name="Aerts A."/>
            <person name="Benoit I."/>
            <person name="Boyd A."/>
            <person name="Carlson A."/>
            <person name="Copeland A."/>
            <person name="Coutinho P.M."/>
            <person name="de Vries R.P."/>
            <person name="Ferreira P."/>
            <person name="Findley K."/>
            <person name="Foster B."/>
            <person name="Gaskell J."/>
            <person name="Glotzer D."/>
            <person name="Gorecki P."/>
            <person name="Heitman J."/>
            <person name="Hesse C."/>
            <person name="Hori C."/>
            <person name="Igarashi K."/>
            <person name="Jurgens J.A."/>
            <person name="Kallen N."/>
            <person name="Kersten P."/>
            <person name="Kohler A."/>
            <person name="Kuees U."/>
            <person name="Kumar T.K.A."/>
            <person name="Kuo A."/>
            <person name="LaButti K."/>
            <person name="Larrondo L.F."/>
            <person name="Lindquist E."/>
            <person name="Ling A."/>
            <person name="Lombard V."/>
            <person name="Lucas S."/>
            <person name="Lundell T."/>
            <person name="Martin R."/>
            <person name="McLaughlin D.J."/>
            <person name="Morgenstern I."/>
            <person name="Morin E."/>
            <person name="Murat C."/>
            <person name="Nagy L.G."/>
            <person name="Nolan M."/>
            <person name="Ohm R.A."/>
            <person name="Patyshakuliyeva A."/>
            <person name="Rokas A."/>
            <person name="Ruiz-Duenas F.J."/>
            <person name="Sabat G."/>
            <person name="Salamov A."/>
            <person name="Samejima M."/>
            <person name="Schmutz J."/>
            <person name="Slot J.C."/>
            <person name="St John F."/>
            <person name="Stenlid J."/>
            <person name="Sun H."/>
            <person name="Sun S."/>
            <person name="Syed K."/>
            <person name="Tsang A."/>
            <person name="Wiebenga A."/>
            <person name="Young D."/>
            <person name="Pisabarro A."/>
            <person name="Eastwood D.C."/>
            <person name="Martin F."/>
            <person name="Cullen D."/>
            <person name="Grigoriev I.V."/>
            <person name="Hibbett D.S."/>
        </authorList>
    </citation>
    <scope>NUCLEOTIDE SEQUENCE [LARGE SCALE GENOMIC DNA]</scope>
    <source>
        <strain evidence="3">RWD-64-598 SS2</strain>
    </source>
</reference>
<protein>
    <recommendedName>
        <fullName evidence="4">Nucleolar 27S pre-rRNA processing Urb2/Npa2 C-terminal domain-containing protein</fullName>
    </recommendedName>
</protein>
<evidence type="ECO:0000313" key="2">
    <source>
        <dbReference type="EMBL" id="EIW86519.1"/>
    </source>
</evidence>
<sequence>MTVPTSFTSSQEFVRTLKGASDPPQPGGLHKIEIARQAWDNTSFHVPNKGEVIADWIVTTFSKEKSANAHVRPLADIRFWALLQDILIHTPASERPWLSPLMNRTSLAPILRTFLSLLCELGLSTGRPLCYAVKSCLRVLWPISSQRFPIEMLLECFDTSIQVTSGFQEVEECLYLCDLITSSYRHALTNSSNKKKIYAAFMQAHFRGWVQLAGTLTRGSINSAHQALLADIYAAGVETIFNLDVLRHMKEASWDDAFVQSLRTALVSSPDKILPVLPMLFTSFTQSVRRHRSALFSQSDPIHSAATAVYLAFGSMMDPLTESELLWKTRAELLAIADKEGLVTVPNEGLHLYLVGTRDTAIAALSWKGDAHAFSPHALVFLACLAQVDYDLVDNALQPILPRLIHIPPNSPFVFKLWDLVVEHHSKTRTISSLIANILTATKDQYLFRLTDPMMNYQLCSTGSVFSSFHLERLSKSIRIFLTPSQCSSSTSALINSLKQNWADFNEADASLTASSTGEGKRKKRRKSAAGGTDHSDDVENRAVALSLTSKLIASYVSALPLRSLIEEDRAAILSELEEAFKFVCAACDVLIQALQSTKRTDTWAAQIVLSSGLRLTYSMKRMHTLGLHREVNLTTQLERLVSLIDDTETLPELTIEIFRNLLAESATSHAPVVLDKCLAYIDQNLRPQTAKWSGAVCHLVAQPIGGEAASVALLNVLLDRWLYLLDEIASEEQAIRLIQALFHLLPHVEVDRQGLRDLNSGRIFSTLMHSAKFWELQNLQCNFGLPLKHFFLLTITPAATLTLKIEPGQVLDACSAYTVLLYSPPEYITRSMRSIVCLRVPTIDGALELMKRKGADVDDQFTVLREFSVRICKHTGLIDPSVSCC</sequence>
<name>A0A5M3N532_CONPW</name>
<dbReference type="OrthoDB" id="160374at2759"/>
<comment type="caution">
    <text evidence="2">The sequence shown here is derived from an EMBL/GenBank/DDBJ whole genome shotgun (WGS) entry which is preliminary data.</text>
</comment>